<dbReference type="GO" id="GO:0046872">
    <property type="term" value="F:metal ion binding"/>
    <property type="evidence" value="ECO:0007669"/>
    <property type="project" value="InterPro"/>
</dbReference>
<dbReference type="Gene3D" id="3.30.70.100">
    <property type="match status" value="1"/>
</dbReference>
<dbReference type="STRING" id="360807.ERS852392_02771"/>
<accession>A0A0M6WZI5</accession>
<sequence>MDFVIANQEKVNAMIKTTLKIDGMMCGMCESHMNDLIRKNFQVKKVTSSAKDGETVIISDNEIDIPWAKKEIKEIGYELVSYKSEPYEKKGFFHFGK</sequence>
<dbReference type="Proteomes" id="UP000049828">
    <property type="component" value="Unassembled WGS sequence"/>
</dbReference>
<dbReference type="CDD" id="cd00371">
    <property type="entry name" value="HMA"/>
    <property type="match status" value="1"/>
</dbReference>
<proteinExistence type="predicted"/>
<organism evidence="1 2">
    <name type="scientific">Roseburia inulinivorans</name>
    <dbReference type="NCBI Taxonomy" id="360807"/>
    <lineage>
        <taxon>Bacteria</taxon>
        <taxon>Bacillati</taxon>
        <taxon>Bacillota</taxon>
        <taxon>Clostridia</taxon>
        <taxon>Lachnospirales</taxon>
        <taxon>Lachnospiraceae</taxon>
        <taxon>Roseburia</taxon>
    </lineage>
</organism>
<keyword evidence="2" id="KW-1185">Reference proteome</keyword>
<dbReference type="AlphaFoldDB" id="A0A0M6WZI5"/>
<reference evidence="2" key="1">
    <citation type="submission" date="2015-05" db="EMBL/GenBank/DDBJ databases">
        <authorList>
            <consortium name="Pathogen Informatics"/>
        </authorList>
    </citation>
    <scope>NUCLEOTIDE SEQUENCE [LARGE SCALE GENOMIC DNA]</scope>
    <source>
        <strain evidence="2">L1-83</strain>
    </source>
</reference>
<gene>
    <name evidence="1" type="ORF">RIL183_33631</name>
</gene>
<dbReference type="InterPro" id="IPR006121">
    <property type="entry name" value="HMA_dom"/>
</dbReference>
<evidence type="ECO:0000313" key="2">
    <source>
        <dbReference type="Proteomes" id="UP000049828"/>
    </source>
</evidence>
<protein>
    <submittedName>
        <fullName evidence="1">Copper chaperone</fullName>
    </submittedName>
</protein>
<name>A0A0M6WZI5_9FIRM</name>
<dbReference type="SUPFAM" id="SSF55008">
    <property type="entry name" value="HMA, heavy metal-associated domain"/>
    <property type="match status" value="1"/>
</dbReference>
<dbReference type="EMBL" id="CVRS01000116">
    <property type="protein sequence ID" value="CRL43005.1"/>
    <property type="molecule type" value="Genomic_DNA"/>
</dbReference>
<evidence type="ECO:0000313" key="1">
    <source>
        <dbReference type="EMBL" id="CRL43005.1"/>
    </source>
</evidence>
<dbReference type="InterPro" id="IPR036163">
    <property type="entry name" value="HMA_dom_sf"/>
</dbReference>